<dbReference type="AlphaFoldDB" id="A0AAV4V5J8"/>
<keyword evidence="2" id="KW-1185">Reference proteome</keyword>
<sequence length="132" mass="14924">MLPALRLGKLNYAFSALETSTSGAISQRREASLQLNSAVLFQVPIRELIRSVFFHVAGKEVFATILDVSKFCFIPVAVWGNEYTKEYNINLTDPFKNDRFLCFTLAAQIFLLLRYSGAKLTAKEIGDPNWKK</sequence>
<dbReference type="EMBL" id="BPLQ01012408">
    <property type="protein sequence ID" value="GIY65274.1"/>
    <property type="molecule type" value="Genomic_DNA"/>
</dbReference>
<name>A0AAV4V5J8_9ARAC</name>
<evidence type="ECO:0000313" key="1">
    <source>
        <dbReference type="EMBL" id="GIY65274.1"/>
    </source>
</evidence>
<proteinExistence type="predicted"/>
<reference evidence="1 2" key="1">
    <citation type="submission" date="2021-06" db="EMBL/GenBank/DDBJ databases">
        <title>Caerostris darwini draft genome.</title>
        <authorList>
            <person name="Kono N."/>
            <person name="Arakawa K."/>
        </authorList>
    </citation>
    <scope>NUCLEOTIDE SEQUENCE [LARGE SCALE GENOMIC DNA]</scope>
</reference>
<evidence type="ECO:0000313" key="2">
    <source>
        <dbReference type="Proteomes" id="UP001054837"/>
    </source>
</evidence>
<dbReference type="Proteomes" id="UP001054837">
    <property type="component" value="Unassembled WGS sequence"/>
</dbReference>
<protein>
    <submittedName>
        <fullName evidence="1">Uncharacterized protein</fullName>
    </submittedName>
</protein>
<organism evidence="1 2">
    <name type="scientific">Caerostris darwini</name>
    <dbReference type="NCBI Taxonomy" id="1538125"/>
    <lineage>
        <taxon>Eukaryota</taxon>
        <taxon>Metazoa</taxon>
        <taxon>Ecdysozoa</taxon>
        <taxon>Arthropoda</taxon>
        <taxon>Chelicerata</taxon>
        <taxon>Arachnida</taxon>
        <taxon>Araneae</taxon>
        <taxon>Araneomorphae</taxon>
        <taxon>Entelegynae</taxon>
        <taxon>Araneoidea</taxon>
        <taxon>Araneidae</taxon>
        <taxon>Caerostris</taxon>
    </lineage>
</organism>
<comment type="caution">
    <text evidence="1">The sequence shown here is derived from an EMBL/GenBank/DDBJ whole genome shotgun (WGS) entry which is preliminary data.</text>
</comment>
<accession>A0AAV4V5J8</accession>
<gene>
    <name evidence="1" type="ORF">CDAR_381951</name>
</gene>